<dbReference type="GO" id="GO:0098719">
    <property type="term" value="P:sodium ion import across plasma membrane"/>
    <property type="evidence" value="ECO:0007669"/>
    <property type="project" value="TreeGrafter"/>
</dbReference>
<accession>A0AAV7JV50</accession>
<evidence type="ECO:0000256" key="7">
    <source>
        <dbReference type="ARBA" id="ARBA00023136"/>
    </source>
</evidence>
<protein>
    <recommendedName>
        <fullName evidence="9">Sodium/hydrogen exchanger</fullName>
    </recommendedName>
</protein>
<evidence type="ECO:0000256" key="9">
    <source>
        <dbReference type="RuleBase" id="RU003722"/>
    </source>
</evidence>
<keyword evidence="14" id="KW-1185">Reference proteome</keyword>
<dbReference type="GO" id="GO:0015385">
    <property type="term" value="F:sodium:proton antiporter activity"/>
    <property type="evidence" value="ECO:0007669"/>
    <property type="project" value="InterPro"/>
</dbReference>
<feature type="compositionally biased region" description="Polar residues" evidence="10">
    <location>
        <begin position="811"/>
        <end position="823"/>
    </location>
</feature>
<evidence type="ECO:0000256" key="3">
    <source>
        <dbReference type="ARBA" id="ARBA00022692"/>
    </source>
</evidence>
<evidence type="ECO:0000256" key="1">
    <source>
        <dbReference type="ARBA" id="ARBA00004141"/>
    </source>
</evidence>
<organism evidence="13 14">
    <name type="scientific">Oopsacas minuta</name>
    <dbReference type="NCBI Taxonomy" id="111878"/>
    <lineage>
        <taxon>Eukaryota</taxon>
        <taxon>Metazoa</taxon>
        <taxon>Porifera</taxon>
        <taxon>Hexactinellida</taxon>
        <taxon>Hexasterophora</taxon>
        <taxon>Lyssacinosida</taxon>
        <taxon>Leucopsacidae</taxon>
        <taxon>Oopsacas</taxon>
    </lineage>
</organism>
<feature type="transmembrane region" description="Helical" evidence="11">
    <location>
        <begin position="7"/>
        <end position="25"/>
    </location>
</feature>
<feature type="transmembrane region" description="Helical" evidence="11">
    <location>
        <begin position="505"/>
        <end position="524"/>
    </location>
</feature>
<dbReference type="NCBIfam" id="TIGR00840">
    <property type="entry name" value="b_cpa1"/>
    <property type="match status" value="1"/>
</dbReference>
<dbReference type="Gene3D" id="6.10.140.1330">
    <property type="match status" value="1"/>
</dbReference>
<feature type="compositionally biased region" description="Basic and acidic residues" evidence="10">
    <location>
        <begin position="830"/>
        <end position="844"/>
    </location>
</feature>
<dbReference type="EMBL" id="JAKMXF010000299">
    <property type="protein sequence ID" value="KAI6652344.1"/>
    <property type="molecule type" value="Genomic_DNA"/>
</dbReference>
<feature type="region of interest" description="Disordered" evidence="10">
    <location>
        <begin position="805"/>
        <end position="880"/>
    </location>
</feature>
<feature type="compositionally biased region" description="Polar residues" evidence="10">
    <location>
        <begin position="868"/>
        <end position="880"/>
    </location>
</feature>
<reference evidence="13 14" key="1">
    <citation type="journal article" date="2023" name="BMC Biol.">
        <title>The compact genome of the sponge Oopsacas minuta (Hexactinellida) is lacking key metazoan core genes.</title>
        <authorList>
            <person name="Santini S."/>
            <person name="Schenkelaars Q."/>
            <person name="Jourda C."/>
            <person name="Duchesne M."/>
            <person name="Belahbib H."/>
            <person name="Rocher C."/>
            <person name="Selva M."/>
            <person name="Riesgo A."/>
            <person name="Vervoort M."/>
            <person name="Leys S.P."/>
            <person name="Kodjabachian L."/>
            <person name="Le Bivic A."/>
            <person name="Borchiellini C."/>
            <person name="Claverie J.M."/>
            <person name="Renard E."/>
        </authorList>
    </citation>
    <scope>NUCLEOTIDE SEQUENCE [LARGE SCALE GENOMIC DNA]</scope>
    <source>
        <strain evidence="13">SPO-2</strain>
    </source>
</reference>
<feature type="transmembrane region" description="Helical" evidence="11">
    <location>
        <begin position="390"/>
        <end position="412"/>
    </location>
</feature>
<keyword evidence="2 9" id="KW-0813">Transport</keyword>
<feature type="transmembrane region" description="Helical" evidence="11">
    <location>
        <begin position="300"/>
        <end position="325"/>
    </location>
</feature>
<feature type="transmembrane region" description="Helical" evidence="11">
    <location>
        <begin position="70"/>
        <end position="88"/>
    </location>
</feature>
<dbReference type="InterPro" id="IPR004709">
    <property type="entry name" value="NaH_exchanger"/>
</dbReference>
<feature type="transmembrane region" description="Helical" evidence="11">
    <location>
        <begin position="100"/>
        <end position="118"/>
    </location>
</feature>
<dbReference type="GO" id="GO:0005886">
    <property type="term" value="C:plasma membrane"/>
    <property type="evidence" value="ECO:0007669"/>
    <property type="project" value="TreeGrafter"/>
</dbReference>
<keyword evidence="9" id="KW-0050">Antiport</keyword>
<dbReference type="InterPro" id="IPR006153">
    <property type="entry name" value="Cation/H_exchanger_TM"/>
</dbReference>
<keyword evidence="4 11" id="KW-1133">Transmembrane helix</keyword>
<gene>
    <name evidence="13" type="ORF">LOD99_7358</name>
</gene>
<evidence type="ECO:0000256" key="10">
    <source>
        <dbReference type="SAM" id="MobiDB-lite"/>
    </source>
</evidence>
<feature type="transmembrane region" description="Helical" evidence="11">
    <location>
        <begin position="138"/>
        <end position="156"/>
    </location>
</feature>
<dbReference type="GO" id="GO:0015386">
    <property type="term" value="F:potassium:proton antiporter activity"/>
    <property type="evidence" value="ECO:0007669"/>
    <property type="project" value="TreeGrafter"/>
</dbReference>
<evidence type="ECO:0000259" key="12">
    <source>
        <dbReference type="Pfam" id="PF00999"/>
    </source>
</evidence>
<feature type="transmembrane region" description="Helical" evidence="11">
    <location>
        <begin position="210"/>
        <end position="229"/>
    </location>
</feature>
<dbReference type="AlphaFoldDB" id="A0AAV7JV50"/>
<keyword evidence="5" id="KW-0915">Sodium</keyword>
<comment type="similarity">
    <text evidence="9">Belongs to the monovalent cation:proton antiporter 1 (CPA1) transporter (TC 2.A.36) family.</text>
</comment>
<keyword evidence="8 9" id="KW-0739">Sodium transport</keyword>
<keyword evidence="7 11" id="KW-0472">Membrane</keyword>
<dbReference type="GO" id="GO:0051453">
    <property type="term" value="P:regulation of intracellular pH"/>
    <property type="evidence" value="ECO:0007669"/>
    <property type="project" value="TreeGrafter"/>
</dbReference>
<evidence type="ECO:0000256" key="4">
    <source>
        <dbReference type="ARBA" id="ARBA00022989"/>
    </source>
</evidence>
<evidence type="ECO:0000256" key="2">
    <source>
        <dbReference type="ARBA" id="ARBA00022448"/>
    </source>
</evidence>
<evidence type="ECO:0000313" key="14">
    <source>
        <dbReference type="Proteomes" id="UP001165289"/>
    </source>
</evidence>
<feature type="transmembrane region" description="Helical" evidence="11">
    <location>
        <begin position="424"/>
        <end position="450"/>
    </location>
</feature>
<dbReference type="PANTHER" id="PTHR10110">
    <property type="entry name" value="SODIUM/HYDROGEN EXCHANGER"/>
    <property type="match status" value="1"/>
</dbReference>
<feature type="transmembrane region" description="Helical" evidence="11">
    <location>
        <begin position="168"/>
        <end position="190"/>
    </location>
</feature>
<dbReference type="Proteomes" id="UP001165289">
    <property type="component" value="Unassembled WGS sequence"/>
</dbReference>
<keyword evidence="3 9" id="KW-0812">Transmembrane</keyword>
<sequence>MKRGSRMYIYIIWLVIATYFSQQFVTASDFKYYVRNGSNDSNSSLVCPKNCSEVKFELLPVSFNFDHIEVYLLVTIFILLAILAKLIWHLSKLEKFTSNFPESCMLIIIGIVFGYLILGISHLTDNADYIRDISFTPTLFFLVLLPPIVLEAGYFMNNRALFENALTIALLAFVNTFWNAFGLGFVLYGFSHVPIMDTYLVSSRLTIPSALLFGTFISAVDPVAVLVVFEEVHVNKLLHILVFGESLFNDAVTVVLFNVLLEFANVPLNPIGEHPVELNISEASGCNIDRDPVPFQWYDILFGFLKFFIVNIGGVLIGVVIGYLTCFITRFTDHIRVLEPMFIFAMAYFAYLAAELFELSGIISMIAVAITMKHYVEANISHKSHNVVKYGIKMFAVVSETIISLFIGLYTANLEILSHWDVGLTLITLVGITLFRVSGIFAISTFVNLYRVKKITFKDQFIMSYSGLRGAVAFGLALISYSEVESFDEHSQTCAGDEILARKHFVTTTLAVVFFTVFVQGSTVKYWMKLLHIKFDTDKETSLSTTVHETAIDHILSGIEEITGSIGHHRVRDWWERIDARYLRKVLERYPEGRDEQIIHRFIAKQHKDANLGLEDLCVRHGHIKKKKLTCQDTKDSVDIAPVSTDSVIHESRHQPPLPQDSMGEGYKSGHHRNSYLFDNIYHLMHLSRAKRDPHVRRRHKHLLFEKHDIHLHPHFFHKHKKTVSKKTQDKIIRNELPEHCIAEHISHFHPANDKLQKIKCLPGKSRSFKQRKKSIREFTELAMEEGVHSKFSSSFHDDSQLPSMGATPGNIVTNNRHNSFSIGATPDTPDDRLGQAGNKHDTIVDDDTDAQTFTTNYSRDEEPKTPLLTSAINSPSGFN</sequence>
<comment type="caution">
    <text evidence="13">The sequence shown here is derived from an EMBL/GenBank/DDBJ whole genome shotgun (WGS) entry which is preliminary data.</text>
</comment>
<evidence type="ECO:0000256" key="5">
    <source>
        <dbReference type="ARBA" id="ARBA00023053"/>
    </source>
</evidence>
<dbReference type="PANTHER" id="PTHR10110:SF126">
    <property type="entry name" value="NA(+)_H(+) EXCHANGER PROTEIN 7"/>
    <property type="match status" value="1"/>
</dbReference>
<evidence type="ECO:0000313" key="13">
    <source>
        <dbReference type="EMBL" id="KAI6652344.1"/>
    </source>
</evidence>
<feature type="transmembrane region" description="Helical" evidence="11">
    <location>
        <begin position="360"/>
        <end position="378"/>
    </location>
</feature>
<evidence type="ECO:0000256" key="6">
    <source>
        <dbReference type="ARBA" id="ARBA00023065"/>
    </source>
</evidence>
<dbReference type="Pfam" id="PF00999">
    <property type="entry name" value="Na_H_Exchanger"/>
    <property type="match status" value="1"/>
</dbReference>
<dbReference type="InterPro" id="IPR018422">
    <property type="entry name" value="Cation/H_exchanger_CPA1"/>
</dbReference>
<keyword evidence="6 9" id="KW-0406">Ion transport</keyword>
<name>A0AAV7JV50_9METZ</name>
<evidence type="ECO:0000256" key="11">
    <source>
        <dbReference type="SAM" id="Phobius"/>
    </source>
</evidence>
<evidence type="ECO:0000256" key="8">
    <source>
        <dbReference type="ARBA" id="ARBA00023201"/>
    </source>
</evidence>
<comment type="subcellular location">
    <subcellularLocation>
        <location evidence="1">Membrane</location>
        <topology evidence="1">Multi-pass membrane protein</topology>
    </subcellularLocation>
</comment>
<dbReference type="PRINTS" id="PR01084">
    <property type="entry name" value="NAHEXCHNGR"/>
</dbReference>
<proteinExistence type="inferred from homology"/>
<feature type="domain" description="Cation/H+ exchanger transmembrane" evidence="12">
    <location>
        <begin position="79"/>
        <end position="529"/>
    </location>
</feature>